<dbReference type="InterPro" id="IPR010770">
    <property type="entry name" value="Ecd"/>
</dbReference>
<feature type="region of interest" description="Disordered" evidence="1">
    <location>
        <begin position="552"/>
        <end position="574"/>
    </location>
</feature>
<feature type="compositionally biased region" description="Basic and acidic residues" evidence="1">
    <location>
        <begin position="506"/>
        <end position="526"/>
    </location>
</feature>
<protein>
    <submittedName>
        <fullName evidence="2">Ecd family</fullName>
    </submittedName>
</protein>
<accession>A0A5E4N0N3</accession>
<feature type="region of interest" description="Disordered" evidence="1">
    <location>
        <begin position="660"/>
        <end position="683"/>
    </location>
</feature>
<feature type="compositionally biased region" description="Low complexity" evidence="1">
    <location>
        <begin position="562"/>
        <end position="574"/>
    </location>
</feature>
<dbReference type="GO" id="GO:0005634">
    <property type="term" value="C:nucleus"/>
    <property type="evidence" value="ECO:0007669"/>
    <property type="project" value="TreeGrafter"/>
</dbReference>
<dbReference type="EMBL" id="CABPRJ010001446">
    <property type="protein sequence ID" value="VVC37375.1"/>
    <property type="molecule type" value="Genomic_DNA"/>
</dbReference>
<feature type="compositionally biased region" description="Low complexity" evidence="1">
    <location>
        <begin position="661"/>
        <end position="683"/>
    </location>
</feature>
<feature type="compositionally biased region" description="Acidic residues" evidence="1">
    <location>
        <begin position="475"/>
        <end position="487"/>
    </location>
</feature>
<dbReference type="Pfam" id="PF07093">
    <property type="entry name" value="SGT1"/>
    <property type="match status" value="1"/>
</dbReference>
<feature type="region of interest" description="Disordered" evidence="1">
    <location>
        <begin position="467"/>
        <end position="530"/>
    </location>
</feature>
<evidence type="ECO:0000313" key="2">
    <source>
        <dbReference type="EMBL" id="VVC37375.1"/>
    </source>
</evidence>
<name>A0A5E4N0N3_9HEMI</name>
<dbReference type="PANTHER" id="PTHR13060">
    <property type="entry name" value="SGT1 PROTEIN HSGT1 SUPPRESSOR OF GCR2"/>
    <property type="match status" value="1"/>
</dbReference>
<organism evidence="2 3">
    <name type="scientific">Cinara cedri</name>
    <dbReference type="NCBI Taxonomy" id="506608"/>
    <lineage>
        <taxon>Eukaryota</taxon>
        <taxon>Metazoa</taxon>
        <taxon>Ecdysozoa</taxon>
        <taxon>Arthropoda</taxon>
        <taxon>Hexapoda</taxon>
        <taxon>Insecta</taxon>
        <taxon>Pterygota</taxon>
        <taxon>Neoptera</taxon>
        <taxon>Paraneoptera</taxon>
        <taxon>Hemiptera</taxon>
        <taxon>Sternorrhyncha</taxon>
        <taxon>Aphidomorpha</taxon>
        <taxon>Aphidoidea</taxon>
        <taxon>Aphididae</taxon>
        <taxon>Lachninae</taxon>
        <taxon>Cinara</taxon>
    </lineage>
</organism>
<dbReference type="PANTHER" id="PTHR13060:SF0">
    <property type="entry name" value="PROTEIN ECDYSONELESS HOMOLOG"/>
    <property type="match status" value="1"/>
</dbReference>
<proteinExistence type="predicted"/>
<evidence type="ECO:0000256" key="1">
    <source>
        <dbReference type="SAM" id="MobiDB-lite"/>
    </source>
</evidence>
<dbReference type="OrthoDB" id="27237at2759"/>
<dbReference type="AlphaFoldDB" id="A0A5E4N0N3"/>
<feature type="compositionally biased region" description="Acidic residues" evidence="1">
    <location>
        <begin position="552"/>
        <end position="561"/>
    </location>
</feature>
<dbReference type="Proteomes" id="UP000325440">
    <property type="component" value="Unassembled WGS sequence"/>
</dbReference>
<sequence length="683" mass="77195">MSALETVRDEDFVEYFLFVKSDNNRGQEEFEEYIKHLNTKVLELANRLSDEYIWHKDQFNLIPRFFPSEELQQSFPDNSVGILPPHLYGVTHYGDSIEDEWFIVYLLKEITKEYPEIIARIIDSDGEFLLIEAADHLPKWANPENCDQRVYISEGDIHIIPLSSGNSKKTIAIPQALEQIAKYSTATIAAQSVNSAISSRLHGYPEKIKETLHHCHAYIPVGVAYILKNQPSLIAPAVLAFCHRDSLDVRACHVMKNFPPKERVMCSVTMTKCLYAMLVQQKFNSDRRTGWNLVETSDPQYKAQITGIKIACGFEILASQAKSTTNDLTYDKRWHQYKTSLDNKGYFKNLFKGSNGYKLLEDQAKEYYLSNVDEYLSAPSISQRIKTILDGITEGELKQLKNDVTDLKPADDEKWLDVSPSDLDHILEQKFGLSNSDQTSSLNMASSFADKIRSFLNQASDINGADFSKNHLSDDSSDDNDDDDDDKPEDKLSNLLVCGPDVMRPTNDDKEVVETRYKEKKTKSNDKNGVTFEPEKYEAALRNIIDFKIPDDNWDESDSSDMDSYGSDYGDSEYGNQTIPGMSILMAEMDKELQTTSMGSSFITKSINDNDKPKKTVRIDPTVQSMDSEDDNFSDVEDFKPVDVDLNAFEQILKSYKEQHGLPGPAGNLLGPAGLNLGQGPSK</sequence>
<reference evidence="2 3" key="1">
    <citation type="submission" date="2019-08" db="EMBL/GenBank/DDBJ databases">
        <authorList>
            <person name="Alioto T."/>
            <person name="Alioto T."/>
            <person name="Gomez Garrido J."/>
        </authorList>
    </citation>
    <scope>NUCLEOTIDE SEQUENCE [LARGE SCALE GENOMIC DNA]</scope>
</reference>
<evidence type="ECO:0000313" key="3">
    <source>
        <dbReference type="Proteomes" id="UP000325440"/>
    </source>
</evidence>
<keyword evidence="3" id="KW-1185">Reference proteome</keyword>
<gene>
    <name evidence="2" type="ORF">CINCED_3A003010</name>
</gene>